<dbReference type="CDD" id="cd14441">
    <property type="entry name" value="AlgX_N"/>
    <property type="match status" value="1"/>
</dbReference>
<keyword evidence="6" id="KW-0016">Alginate biosynthesis</keyword>
<protein>
    <recommendedName>
        <fullName evidence="8">AlgX/AlgJ SGNH hydrolase-like domain-containing protein</fullName>
    </recommendedName>
</protein>
<dbReference type="InterPro" id="IPR034655">
    <property type="entry name" value="AlgX_N"/>
</dbReference>
<dbReference type="Gene3D" id="3.40.50.1110">
    <property type="entry name" value="SGNH hydrolase"/>
    <property type="match status" value="1"/>
</dbReference>
<feature type="chain" id="PRO_5047059987" description="AlgX/AlgJ SGNH hydrolase-like domain-containing protein" evidence="7">
    <location>
        <begin position="23"/>
        <end position="444"/>
    </location>
</feature>
<dbReference type="Pfam" id="PF16822">
    <property type="entry name" value="ALGX"/>
    <property type="match status" value="1"/>
</dbReference>
<dbReference type="InterPro" id="IPR036514">
    <property type="entry name" value="SGNH_hydro_sf"/>
</dbReference>
<keyword evidence="5" id="KW-0574">Periplasm</keyword>
<evidence type="ECO:0000256" key="1">
    <source>
        <dbReference type="ARBA" id="ARBA00004418"/>
    </source>
</evidence>
<proteinExistence type="predicted"/>
<accession>A0ABT3QWR9</accession>
<dbReference type="EMBL" id="JAPEVI010000002">
    <property type="protein sequence ID" value="MCX2721342.1"/>
    <property type="molecule type" value="Genomic_DNA"/>
</dbReference>
<evidence type="ECO:0000256" key="2">
    <source>
        <dbReference type="ARBA" id="ARBA00005182"/>
    </source>
</evidence>
<evidence type="ECO:0000256" key="6">
    <source>
        <dbReference type="ARBA" id="ARBA00022841"/>
    </source>
</evidence>
<name>A0ABT3QWR9_9HYPH</name>
<sequence length="444" mass="48189">MRLSIGLAASVLLAAIPATTVAAQEGSGPSDAGSAYDCHNLHLAEPAVVEGRDGVFFRLEHDMRMNHPLSEQTADLVGQLSRALEARGVTLIYVPVPTKSQAMPEHLPESAAAWGHDPEIARRTYVDFVERLREAGVTTVDAQTVLQEVEGEEPAFIPTDFHWTSTGARAVADAVGDLIRKHPDFGDFPSLEYVTERVGWKTLPSQLRRIIQGYCRKSVPEARTVMFTTSPEKRSASGGIFAKESGGPVIAITGTSMSDLKEPNFAGFIGQATGLDYANYSIAGGNQYGAISAYLLSEEFHENPPAFLVWENPIYNNLGEFGGQPLEELIASAWDDCRPLPTSRDGDVRFTASLSGNVPGARDFIRVTTGGARARSVEITFVDEAGLSHGTSINRPVRADPTERFYQSVRPFWQEDLSEIRIRFDRSVADAAAVAVCSTEETEG</sequence>
<evidence type="ECO:0000256" key="3">
    <source>
        <dbReference type="ARBA" id="ARBA00022679"/>
    </source>
</evidence>
<evidence type="ECO:0000313" key="9">
    <source>
        <dbReference type="EMBL" id="MCX2721342.1"/>
    </source>
</evidence>
<comment type="subcellular location">
    <subcellularLocation>
        <location evidence="1">Periplasm</location>
    </subcellularLocation>
</comment>
<dbReference type="InterPro" id="IPR031811">
    <property type="entry name" value="ALGX/ALGJ_SGNH-like"/>
</dbReference>
<dbReference type="Proteomes" id="UP001300261">
    <property type="component" value="Unassembled WGS sequence"/>
</dbReference>
<comment type="caution">
    <text evidence="9">The sequence shown here is derived from an EMBL/GenBank/DDBJ whole genome shotgun (WGS) entry which is preliminary data.</text>
</comment>
<evidence type="ECO:0000256" key="5">
    <source>
        <dbReference type="ARBA" id="ARBA00022764"/>
    </source>
</evidence>
<evidence type="ECO:0000313" key="10">
    <source>
        <dbReference type="Proteomes" id="UP001300261"/>
    </source>
</evidence>
<keyword evidence="3" id="KW-0808">Transferase</keyword>
<keyword evidence="10" id="KW-1185">Reference proteome</keyword>
<reference evidence="9 10" key="1">
    <citation type="journal article" date="2016" name="Int. J. Syst. Evol. Microbiol.">
        <title>Labrenzia salina sp. nov., isolated from the rhizosphere of the halophyte Arthrocnemum macrostachyum.</title>
        <authorList>
            <person name="Camacho M."/>
            <person name="Redondo-Gomez S."/>
            <person name="Rodriguez-Llorente I."/>
            <person name="Rohde M."/>
            <person name="Sproer C."/>
            <person name="Schumann P."/>
            <person name="Klenk H.P."/>
            <person name="Montero-Calasanz M.D.C."/>
        </authorList>
    </citation>
    <scope>NUCLEOTIDE SEQUENCE [LARGE SCALE GENOMIC DNA]</scope>
    <source>
        <strain evidence="9 10">DSM 29163</strain>
    </source>
</reference>
<evidence type="ECO:0000256" key="7">
    <source>
        <dbReference type="SAM" id="SignalP"/>
    </source>
</evidence>
<organism evidence="9 10">
    <name type="scientific">Roseibium salinum</name>
    <dbReference type="NCBI Taxonomy" id="1604349"/>
    <lineage>
        <taxon>Bacteria</taxon>
        <taxon>Pseudomonadati</taxon>
        <taxon>Pseudomonadota</taxon>
        <taxon>Alphaproteobacteria</taxon>
        <taxon>Hyphomicrobiales</taxon>
        <taxon>Stappiaceae</taxon>
        <taxon>Roseibium</taxon>
    </lineage>
</organism>
<keyword evidence="4 7" id="KW-0732">Signal</keyword>
<comment type="pathway">
    <text evidence="2">Glycan biosynthesis; alginate biosynthesis.</text>
</comment>
<feature type="domain" description="AlgX/AlgJ SGNH hydrolase-like" evidence="8">
    <location>
        <begin position="48"/>
        <end position="313"/>
    </location>
</feature>
<evidence type="ECO:0000256" key="4">
    <source>
        <dbReference type="ARBA" id="ARBA00022729"/>
    </source>
</evidence>
<gene>
    <name evidence="9" type="ORF">ON753_02830</name>
</gene>
<dbReference type="SUPFAM" id="SSF52266">
    <property type="entry name" value="SGNH hydrolase"/>
    <property type="match status" value="1"/>
</dbReference>
<dbReference type="RefSeq" id="WP_265961043.1">
    <property type="nucleotide sequence ID" value="NZ_JAPEVI010000002.1"/>
</dbReference>
<evidence type="ECO:0000259" key="8">
    <source>
        <dbReference type="Pfam" id="PF16822"/>
    </source>
</evidence>
<feature type="signal peptide" evidence="7">
    <location>
        <begin position="1"/>
        <end position="22"/>
    </location>
</feature>